<protein>
    <submittedName>
        <fullName evidence="1">Uncharacterized protein</fullName>
    </submittedName>
</protein>
<dbReference type="Proteomes" id="UP000614216">
    <property type="component" value="Unassembled WGS sequence"/>
</dbReference>
<keyword evidence="2" id="KW-1185">Reference proteome</keyword>
<gene>
    <name evidence="1" type="ORF">JMN32_10455</name>
</gene>
<organism evidence="1 2">
    <name type="scientific">Fulvivirga marina</name>
    <dbReference type="NCBI Taxonomy" id="2494733"/>
    <lineage>
        <taxon>Bacteria</taxon>
        <taxon>Pseudomonadati</taxon>
        <taxon>Bacteroidota</taxon>
        <taxon>Cytophagia</taxon>
        <taxon>Cytophagales</taxon>
        <taxon>Fulvivirgaceae</taxon>
        <taxon>Fulvivirga</taxon>
    </lineage>
</organism>
<accession>A0A937KE46</accession>
<evidence type="ECO:0000313" key="1">
    <source>
        <dbReference type="EMBL" id="MBL6446735.1"/>
    </source>
</evidence>
<sequence>MLLIAADNWFRDNRDKLIETSIGEIDYYPPDRDDSLSFGFEAENFVYQVVIWEEGYIKVLRLDKQTMTEDVENVQARDSKELINRLNDFLMECLKNNMH</sequence>
<proteinExistence type="predicted"/>
<reference evidence="1" key="1">
    <citation type="submission" date="2021-01" db="EMBL/GenBank/DDBJ databases">
        <title>Fulvivirga kasyanovii gen. nov., sp nov., a novel member of the phylum Bacteroidetes isolated from seawater in a mussel farm.</title>
        <authorList>
            <person name="Zhao L.-H."/>
            <person name="Wang Z.-J."/>
        </authorList>
    </citation>
    <scope>NUCLEOTIDE SEQUENCE</scope>
    <source>
        <strain evidence="1">29W222</strain>
    </source>
</reference>
<dbReference type="AlphaFoldDB" id="A0A937KE46"/>
<dbReference type="EMBL" id="JAEUGD010000038">
    <property type="protein sequence ID" value="MBL6446735.1"/>
    <property type="molecule type" value="Genomic_DNA"/>
</dbReference>
<evidence type="ECO:0000313" key="2">
    <source>
        <dbReference type="Proteomes" id="UP000614216"/>
    </source>
</evidence>
<comment type="caution">
    <text evidence="1">The sequence shown here is derived from an EMBL/GenBank/DDBJ whole genome shotgun (WGS) entry which is preliminary data.</text>
</comment>
<dbReference type="RefSeq" id="WP_202856280.1">
    <property type="nucleotide sequence ID" value="NZ_JAEUGD010000038.1"/>
</dbReference>
<name>A0A937KE46_9BACT</name>